<comment type="catalytic activity">
    <reaction evidence="12">
        <text>2 a Fe(II)-siderophore + NADP(+) + H(+) = 2 a Fe(III)-siderophore + NADPH</text>
        <dbReference type="Rhea" id="RHEA:28795"/>
        <dbReference type="Rhea" id="RHEA-COMP:11342"/>
        <dbReference type="Rhea" id="RHEA-COMP:11344"/>
        <dbReference type="ChEBI" id="CHEBI:15378"/>
        <dbReference type="ChEBI" id="CHEBI:29033"/>
        <dbReference type="ChEBI" id="CHEBI:29034"/>
        <dbReference type="ChEBI" id="CHEBI:57783"/>
        <dbReference type="ChEBI" id="CHEBI:58349"/>
        <dbReference type="EC" id="1.16.1.9"/>
    </reaction>
</comment>
<feature type="transmembrane region" description="Helical" evidence="13">
    <location>
        <begin position="267"/>
        <end position="288"/>
    </location>
</feature>
<feature type="transmembrane region" description="Helical" evidence="13">
    <location>
        <begin position="135"/>
        <end position="153"/>
    </location>
</feature>
<gene>
    <name evidence="15" type="ORF">BP01DRAFT_127023</name>
</gene>
<accession>A0A318Z944</accession>
<feature type="transmembrane region" description="Helical" evidence="13">
    <location>
        <begin position="101"/>
        <end position="123"/>
    </location>
</feature>
<keyword evidence="9" id="KW-0560">Oxidoreductase</keyword>
<dbReference type="InterPro" id="IPR013112">
    <property type="entry name" value="FAD-bd_8"/>
</dbReference>
<feature type="transmembrane region" description="Helical" evidence="13">
    <location>
        <begin position="241"/>
        <end position="261"/>
    </location>
</feature>
<comment type="subcellular location">
    <subcellularLocation>
        <location evidence="1">Cell membrane</location>
        <topology evidence="1">Multi-pass membrane protein</topology>
    </subcellularLocation>
</comment>
<dbReference type="AlphaFoldDB" id="A0A318Z944"/>
<evidence type="ECO:0000256" key="6">
    <source>
        <dbReference type="ARBA" id="ARBA00022692"/>
    </source>
</evidence>
<dbReference type="GO" id="GO:0006826">
    <property type="term" value="P:iron ion transport"/>
    <property type="evidence" value="ECO:0007669"/>
    <property type="project" value="TreeGrafter"/>
</dbReference>
<dbReference type="SFLD" id="SFLDS00052">
    <property type="entry name" value="Ferric_Reductase_Domain"/>
    <property type="match status" value="1"/>
</dbReference>
<dbReference type="STRING" id="1450539.A0A318Z944"/>
<evidence type="ECO:0000256" key="12">
    <source>
        <dbReference type="ARBA" id="ARBA00048483"/>
    </source>
</evidence>
<protein>
    <recommendedName>
        <fullName evidence="3">ferric-chelate reductase (NADPH)</fullName>
        <ecNumber evidence="3">1.16.1.9</ecNumber>
    </recommendedName>
</protein>
<dbReference type="InterPro" id="IPR013130">
    <property type="entry name" value="Fe3_Rdtase_TM_dom"/>
</dbReference>
<keyword evidence="4" id="KW-0813">Transport</keyword>
<dbReference type="SFLD" id="SFLDG01168">
    <property type="entry name" value="Ferric_reductase_subgroup_(FRE"/>
    <property type="match status" value="1"/>
</dbReference>
<evidence type="ECO:0000256" key="4">
    <source>
        <dbReference type="ARBA" id="ARBA00022448"/>
    </source>
</evidence>
<evidence type="ECO:0000256" key="13">
    <source>
        <dbReference type="SAM" id="Phobius"/>
    </source>
</evidence>
<evidence type="ECO:0000313" key="15">
    <source>
        <dbReference type="EMBL" id="PYH42917.1"/>
    </source>
</evidence>
<keyword evidence="7" id="KW-0249">Electron transport</keyword>
<feature type="transmembrane region" description="Helical" evidence="13">
    <location>
        <begin position="174"/>
        <end position="191"/>
    </location>
</feature>
<evidence type="ECO:0000256" key="11">
    <source>
        <dbReference type="ARBA" id="ARBA00023136"/>
    </source>
</evidence>
<dbReference type="EMBL" id="KZ821248">
    <property type="protein sequence ID" value="PYH42917.1"/>
    <property type="molecule type" value="Genomic_DNA"/>
</dbReference>
<dbReference type="GO" id="GO:0052851">
    <property type="term" value="F:ferric-chelate reductase (NADPH) activity"/>
    <property type="evidence" value="ECO:0007669"/>
    <property type="project" value="UniProtKB-EC"/>
</dbReference>
<dbReference type="PANTHER" id="PTHR32361">
    <property type="entry name" value="FERRIC/CUPRIC REDUCTASE TRANSMEMBRANE COMPONENT"/>
    <property type="match status" value="1"/>
</dbReference>
<dbReference type="Gene3D" id="3.40.50.80">
    <property type="entry name" value="Nucleotide-binding domain of ferredoxin-NADP reductase (FNR) module"/>
    <property type="match status" value="1"/>
</dbReference>
<keyword evidence="8 13" id="KW-1133">Transmembrane helix</keyword>
<feature type="domain" description="FAD-binding FR-type" evidence="14">
    <location>
        <begin position="292"/>
        <end position="439"/>
    </location>
</feature>
<dbReference type="Pfam" id="PF08022">
    <property type="entry name" value="FAD_binding_8"/>
    <property type="match status" value="1"/>
</dbReference>
<name>A0A318Z944_9EURO</name>
<reference evidence="15 16" key="1">
    <citation type="submission" date="2016-12" db="EMBL/GenBank/DDBJ databases">
        <title>The genomes of Aspergillus section Nigri reveals drivers in fungal speciation.</title>
        <authorList>
            <consortium name="DOE Joint Genome Institute"/>
            <person name="Vesth T.C."/>
            <person name="Nybo J."/>
            <person name="Theobald S."/>
            <person name="Brandl J."/>
            <person name="Frisvad J.C."/>
            <person name="Nielsen K.F."/>
            <person name="Lyhne E.K."/>
            <person name="Kogle M.E."/>
            <person name="Kuo A."/>
            <person name="Riley R."/>
            <person name="Clum A."/>
            <person name="Nolan M."/>
            <person name="Lipzen A."/>
            <person name="Salamov A."/>
            <person name="Henrissat B."/>
            <person name="Wiebenga A."/>
            <person name="De Vries R.P."/>
            <person name="Grigoriev I.V."/>
            <person name="Mortensen U.H."/>
            <person name="Andersen M.R."/>
            <person name="Baker S.E."/>
        </authorList>
    </citation>
    <scope>NUCLEOTIDE SEQUENCE [LARGE SCALE GENOMIC DNA]</scope>
    <source>
        <strain evidence="15 16">JOP 1030-1</strain>
    </source>
</reference>
<dbReference type="RefSeq" id="XP_025428899.1">
    <property type="nucleotide sequence ID" value="XM_025570448.1"/>
</dbReference>
<evidence type="ECO:0000259" key="14">
    <source>
        <dbReference type="PROSITE" id="PS51384"/>
    </source>
</evidence>
<dbReference type="GeneID" id="37071676"/>
<dbReference type="Proteomes" id="UP000248349">
    <property type="component" value="Unassembled WGS sequence"/>
</dbReference>
<dbReference type="GO" id="GO:0015677">
    <property type="term" value="P:copper ion import"/>
    <property type="evidence" value="ECO:0007669"/>
    <property type="project" value="TreeGrafter"/>
</dbReference>
<evidence type="ECO:0000256" key="3">
    <source>
        <dbReference type="ARBA" id="ARBA00012668"/>
    </source>
</evidence>
<dbReference type="InterPro" id="IPR017927">
    <property type="entry name" value="FAD-bd_FR_type"/>
</dbReference>
<dbReference type="Pfam" id="PF01794">
    <property type="entry name" value="Ferric_reduct"/>
    <property type="match status" value="1"/>
</dbReference>
<evidence type="ECO:0000313" key="16">
    <source>
        <dbReference type="Proteomes" id="UP000248349"/>
    </source>
</evidence>
<dbReference type="InterPro" id="IPR013121">
    <property type="entry name" value="Fe_red_NAD-bd_6"/>
</dbReference>
<evidence type="ECO:0000256" key="9">
    <source>
        <dbReference type="ARBA" id="ARBA00023002"/>
    </source>
</evidence>
<dbReference type="CDD" id="cd06186">
    <property type="entry name" value="NOX_Duox_like_FAD_NADP"/>
    <property type="match status" value="1"/>
</dbReference>
<evidence type="ECO:0000256" key="7">
    <source>
        <dbReference type="ARBA" id="ARBA00022982"/>
    </source>
</evidence>
<dbReference type="InterPro" id="IPR017938">
    <property type="entry name" value="Riboflavin_synthase-like_b-brl"/>
</dbReference>
<dbReference type="SUPFAM" id="SSF63380">
    <property type="entry name" value="Riboflavin synthase domain-like"/>
    <property type="match status" value="1"/>
</dbReference>
<feature type="transmembrane region" description="Helical" evidence="13">
    <location>
        <begin position="211"/>
        <end position="229"/>
    </location>
</feature>
<keyword evidence="16" id="KW-1185">Reference proteome</keyword>
<dbReference type="EC" id="1.16.1.9" evidence="3"/>
<dbReference type="GO" id="GO:0005886">
    <property type="term" value="C:plasma membrane"/>
    <property type="evidence" value="ECO:0007669"/>
    <property type="project" value="UniProtKB-SubCell"/>
</dbReference>
<feature type="transmembrane region" description="Helical" evidence="13">
    <location>
        <begin position="20"/>
        <end position="40"/>
    </location>
</feature>
<evidence type="ECO:0000256" key="8">
    <source>
        <dbReference type="ARBA" id="ARBA00022989"/>
    </source>
</evidence>
<sequence length="592" mass="66836">MGNSMWYAFLNDELCYVSLWVFACLIAVIFLWQTTLQLAAHLRRLATFTDPLQHFHRVPDWRLSWVKRHLLYAPLWRNRHNREMRLSRAINMGTLPSRFHALLLAFLVTMNVVLCTVTIPFGSKESTVAELIRNRTGYMATVNLFPLLVMAGRNNPLIPLLRVPFDTWNLLHRWLGRIVLLEAVAHVVAWGVPKVQMYGWKVMLATLSKPFMFNGLMCMVAMLAILIQSPSPIRHAFYETFLHLHIALACIALGFVWHHVYRYSCKFYLYAGVAFWAFERLTRLLVLLHRNFRPGARTTAYIEPLPGDTLRITLQVARPWRFAPGQHLFLCIPSVGGWTSHPFSVAWAGDTAPEHEKCLKNTLDLPPSSAPAAIALLVRRRTGFTDNLFKRVVAHQHALRSPMAYHDDPVSLPALQSPTGPPLRLPALIEGPYTSHHTLTSYGTILLVAGGVGITHCLPFLPDLLRGYAAGTVAARRITLVWIVQSPEHLEWIRPWMTEVLAMEGRRTVLRVKLFVTRPRNPREIQSPSATVEMFAGRPDVSMLVRMEAAAQVGAMGVVCCGSGGLSDEVRKACRSVVGGTVVDYFEEGFSW</sequence>
<organism evidence="15 16">
    <name type="scientific">Aspergillus saccharolyticus JOP 1030-1</name>
    <dbReference type="NCBI Taxonomy" id="1450539"/>
    <lineage>
        <taxon>Eukaryota</taxon>
        <taxon>Fungi</taxon>
        <taxon>Dikarya</taxon>
        <taxon>Ascomycota</taxon>
        <taxon>Pezizomycotina</taxon>
        <taxon>Eurotiomycetes</taxon>
        <taxon>Eurotiomycetidae</taxon>
        <taxon>Eurotiales</taxon>
        <taxon>Aspergillaceae</taxon>
        <taxon>Aspergillus</taxon>
        <taxon>Aspergillus subgen. Circumdati</taxon>
    </lineage>
</organism>
<dbReference type="PANTHER" id="PTHR32361:SF24">
    <property type="entry name" value="REDUCTASE, PUTATIVE (AFU_ORTHOLOGUE AFUA_3G10820)-RELATED"/>
    <property type="match status" value="1"/>
</dbReference>
<dbReference type="Gene3D" id="2.40.30.10">
    <property type="entry name" value="Translation factors"/>
    <property type="match status" value="1"/>
</dbReference>
<comment type="similarity">
    <text evidence="2">Belongs to the ferric reductase (FRE) family.</text>
</comment>
<dbReference type="PROSITE" id="PS51384">
    <property type="entry name" value="FAD_FR"/>
    <property type="match status" value="1"/>
</dbReference>
<dbReference type="InterPro" id="IPR039261">
    <property type="entry name" value="FNR_nucleotide-bd"/>
</dbReference>
<keyword evidence="6 13" id="KW-0812">Transmembrane</keyword>
<dbReference type="SUPFAM" id="SSF52343">
    <property type="entry name" value="Ferredoxin reductase-like, C-terminal NADP-linked domain"/>
    <property type="match status" value="1"/>
</dbReference>
<keyword evidence="5" id="KW-1003">Cell membrane</keyword>
<proteinExistence type="inferred from homology"/>
<evidence type="ECO:0000256" key="10">
    <source>
        <dbReference type="ARBA" id="ARBA00023065"/>
    </source>
</evidence>
<dbReference type="Pfam" id="PF08030">
    <property type="entry name" value="NAD_binding_6"/>
    <property type="match status" value="1"/>
</dbReference>
<keyword evidence="10" id="KW-0406">Ion transport</keyword>
<evidence type="ECO:0000256" key="2">
    <source>
        <dbReference type="ARBA" id="ARBA00006278"/>
    </source>
</evidence>
<keyword evidence="11 13" id="KW-0472">Membrane</keyword>
<dbReference type="InterPro" id="IPR051410">
    <property type="entry name" value="Ferric/Cupric_Reductase"/>
</dbReference>
<dbReference type="OrthoDB" id="4494341at2759"/>
<evidence type="ECO:0000256" key="1">
    <source>
        <dbReference type="ARBA" id="ARBA00004651"/>
    </source>
</evidence>
<evidence type="ECO:0000256" key="5">
    <source>
        <dbReference type="ARBA" id="ARBA00022475"/>
    </source>
</evidence>
<dbReference type="GO" id="GO:0006879">
    <property type="term" value="P:intracellular iron ion homeostasis"/>
    <property type="evidence" value="ECO:0007669"/>
    <property type="project" value="TreeGrafter"/>
</dbReference>